<evidence type="ECO:0000256" key="1">
    <source>
        <dbReference type="SAM" id="Phobius"/>
    </source>
</evidence>
<protein>
    <submittedName>
        <fullName evidence="2">Uncharacterized protein</fullName>
    </submittedName>
</protein>
<evidence type="ECO:0000313" key="3">
    <source>
        <dbReference type="Proteomes" id="UP000469325"/>
    </source>
</evidence>
<dbReference type="RefSeq" id="WP_154434597.1">
    <property type="nucleotide sequence ID" value="NZ_VUNC01000003.1"/>
</dbReference>
<sequence length="168" mass="17592">MSGDRHEQGEKGEVPEGFSLSLALADVVPVALFASSAFVAAGSIASPAWALGAILVTAGGVGKVAWKFLMALAHKNVPALSRQMRYVMPVGFALMVVGATLDAAGTLDLLSSLGRMPSLALVVAWLGCMLLMVRFARRRDQLDARANWAEQGVNAVGQLTLFVALLLA</sequence>
<gene>
    <name evidence="2" type="ORF">FYJ68_04945</name>
</gene>
<feature type="transmembrane region" description="Helical" evidence="1">
    <location>
        <begin position="48"/>
        <end position="66"/>
    </location>
</feature>
<accession>A0A6N7XNC4</accession>
<organism evidence="2 3">
    <name type="scientific">Olsenella porci</name>
    <dbReference type="NCBI Taxonomy" id="2652279"/>
    <lineage>
        <taxon>Bacteria</taxon>
        <taxon>Bacillati</taxon>
        <taxon>Actinomycetota</taxon>
        <taxon>Coriobacteriia</taxon>
        <taxon>Coriobacteriales</taxon>
        <taxon>Atopobiaceae</taxon>
        <taxon>Olsenella</taxon>
    </lineage>
</organism>
<feature type="transmembrane region" description="Helical" evidence="1">
    <location>
        <begin position="20"/>
        <end position="42"/>
    </location>
</feature>
<feature type="transmembrane region" description="Helical" evidence="1">
    <location>
        <begin position="86"/>
        <end position="107"/>
    </location>
</feature>
<keyword evidence="1" id="KW-1133">Transmembrane helix</keyword>
<evidence type="ECO:0000313" key="2">
    <source>
        <dbReference type="EMBL" id="MST72454.1"/>
    </source>
</evidence>
<proteinExistence type="predicted"/>
<comment type="caution">
    <text evidence="2">The sequence shown here is derived from an EMBL/GenBank/DDBJ whole genome shotgun (WGS) entry which is preliminary data.</text>
</comment>
<keyword evidence="1" id="KW-0812">Transmembrane</keyword>
<name>A0A6N7XNC4_9ACTN</name>
<keyword evidence="3" id="KW-1185">Reference proteome</keyword>
<dbReference type="Proteomes" id="UP000469325">
    <property type="component" value="Unassembled WGS sequence"/>
</dbReference>
<reference evidence="2 3" key="1">
    <citation type="submission" date="2019-08" db="EMBL/GenBank/DDBJ databases">
        <title>In-depth cultivation of the pig gut microbiome towards novel bacterial diversity and tailored functional studies.</title>
        <authorList>
            <person name="Wylensek D."/>
            <person name="Hitch T.C.A."/>
            <person name="Clavel T."/>
        </authorList>
    </citation>
    <scope>NUCLEOTIDE SEQUENCE [LARGE SCALE GENOMIC DNA]</scope>
    <source>
        <strain evidence="2 3">CA-Schmier-601-WT-1</strain>
    </source>
</reference>
<dbReference type="AlphaFoldDB" id="A0A6N7XNC4"/>
<feature type="transmembrane region" description="Helical" evidence="1">
    <location>
        <begin position="119"/>
        <end position="136"/>
    </location>
</feature>
<keyword evidence="1" id="KW-0472">Membrane</keyword>
<dbReference type="EMBL" id="VUNC01000003">
    <property type="protein sequence ID" value="MST72454.1"/>
    <property type="molecule type" value="Genomic_DNA"/>
</dbReference>